<gene>
    <name evidence="4" type="ORF">HYH03_006677</name>
</gene>
<feature type="region of interest" description="Disordered" evidence="3">
    <location>
        <begin position="259"/>
        <end position="280"/>
    </location>
</feature>
<keyword evidence="2" id="KW-0539">Nucleus</keyword>
<dbReference type="GO" id="GO:0005634">
    <property type="term" value="C:nucleus"/>
    <property type="evidence" value="ECO:0007669"/>
    <property type="project" value="UniProtKB-SubCell"/>
</dbReference>
<dbReference type="PANTHER" id="PTHR13681">
    <property type="entry name" value="SURVIVAL OF MOTOR NEURON-RELATED-SPLICING FACTOR 30-RELATED"/>
    <property type="match status" value="1"/>
</dbReference>
<evidence type="ECO:0000256" key="1">
    <source>
        <dbReference type="ARBA" id="ARBA00004123"/>
    </source>
</evidence>
<evidence type="ECO:0000256" key="2">
    <source>
        <dbReference type="ARBA" id="ARBA00023242"/>
    </source>
</evidence>
<feature type="compositionally biased region" description="Low complexity" evidence="3">
    <location>
        <begin position="1072"/>
        <end position="1126"/>
    </location>
</feature>
<reference evidence="4" key="1">
    <citation type="journal article" date="2020" name="bioRxiv">
        <title>Comparative genomics of Chlamydomonas.</title>
        <authorList>
            <person name="Craig R.J."/>
            <person name="Hasan A.R."/>
            <person name="Ness R.W."/>
            <person name="Keightley P.D."/>
        </authorList>
    </citation>
    <scope>NUCLEOTIDE SEQUENCE</scope>
    <source>
        <strain evidence="4">CCAP 11/70</strain>
    </source>
</reference>
<feature type="compositionally biased region" description="Low complexity" evidence="3">
    <location>
        <begin position="205"/>
        <end position="215"/>
    </location>
</feature>
<comment type="subcellular location">
    <subcellularLocation>
        <location evidence="1">Nucleus</location>
    </subcellularLocation>
</comment>
<evidence type="ECO:0000313" key="5">
    <source>
        <dbReference type="Proteomes" id="UP000612055"/>
    </source>
</evidence>
<evidence type="ECO:0000256" key="3">
    <source>
        <dbReference type="SAM" id="MobiDB-lite"/>
    </source>
</evidence>
<feature type="compositionally biased region" description="Gly residues" evidence="3">
    <location>
        <begin position="156"/>
        <end position="166"/>
    </location>
</feature>
<feature type="region of interest" description="Disordered" evidence="3">
    <location>
        <begin position="576"/>
        <end position="598"/>
    </location>
</feature>
<feature type="compositionally biased region" description="Low complexity" evidence="3">
    <location>
        <begin position="167"/>
        <end position="198"/>
    </location>
</feature>
<feature type="compositionally biased region" description="Low complexity" evidence="3">
    <location>
        <begin position="139"/>
        <end position="155"/>
    </location>
</feature>
<proteinExistence type="predicted"/>
<evidence type="ECO:0000313" key="4">
    <source>
        <dbReference type="EMBL" id="KAG2495066.1"/>
    </source>
</evidence>
<dbReference type="PANTHER" id="PTHR13681:SF24">
    <property type="entry name" value="TUDOR DOMAIN-CONTAINING PROTEIN 3"/>
    <property type="match status" value="1"/>
</dbReference>
<feature type="region of interest" description="Disordered" evidence="3">
    <location>
        <begin position="1056"/>
        <end position="1135"/>
    </location>
</feature>
<feature type="compositionally biased region" description="Low complexity" evidence="3">
    <location>
        <begin position="353"/>
        <end position="371"/>
    </location>
</feature>
<sequence length="1135" mass="115435">MYGRCTELLRGGGGRAAERRTHAAPGRILDLSCPLIRLRTSGRSHRVSGQPLFSKRITSDAVSAPDAVVRGAEAAVRSRPANSDDDDLLTLNDLNDDLGDGASLLINDLDDEPGPSAAPSAGRPEDDDEALLESRRHSNSGASTSAAGAGPSSSNGGSGNGNGSGNGRAAAAAVGSFAAASAQPRASRPAAAFPASLFPSPPPSAAGSASAYGPASPLPPPVVVPPEAARLYAGSSIATDLSSTRPAADVLAPAIDALQLEPPAPGGGGSNASRVYKSAKSAASATSAAGAAEAANMQRRKKSVRVIDASEVLLARDEAVRTELLGRTWQELLRFDELLGTLGGQAGAGGGADAQQTQQQQAEGQEQAAGAPPESDLDVMLERMRAAAVQESERRSQSSAADATSAAAAAGVTAAYEAKLLECVRHATAWKQVRRLYRSHRAAFGAAHMTALLERLSRIWNQPVPLPGQGRGGVKHADREEFMALWAEVVEQVLFIAPDLSGPQAVAVVVALSSTGPLDYGPRVVVMLRAVQRVLRLAQHALAPLASVGQGSGSSSNEILNASAAAVRRGSGSATAGAAASRSGAGARPGAAPSARPLAPAALSSMDSVNFSPTASGSGSSPGSVSTFGTLSTASFSDDGSPSDSAAHVDPNSVMQGRHYARLIDTLGKINRLARPFAMSLRVPPSFVRGLLLGTLGPLASPASAAPATALRPVDFARMLYGLATLRVSPPLRWLVTFYMASARALPGMTTVELTKVLYGACRLTAVKPPVPWIESYLDLIQRRLDELDPAALATVAHSLGRLRYKPRPAWLAAFLATVTERLRNPNGQRPVSPTELSQLVRGLAMLGVEPDEEQMAPVWEASGAAMREGTLKPAQVANVAWAVGQLKVPVPRRWAKELASTAQRCHRAMRPYHRRRLLLGLHALGVTGDPLTKWYQLLGIPLEEMPGYQEMKARQAARRFASARAALLKERQAAAAGGQAAMVAEPGPSGSGLGAAGSGVEAAALAAAVAGLAAVAGSEAQGKGKRSASASGRGAAAGAAGAGAEAAVAGAALGTAEEAQPKKGRGRPKKQPAAAQPAEAAAASEHTQAPAKGKAAGPQASPAAAATSAAGSGSPAEGSAVAAPAQTSPAVASA</sequence>
<dbReference type="EMBL" id="JAEHOE010000026">
    <property type="protein sequence ID" value="KAG2495066.1"/>
    <property type="molecule type" value="Genomic_DNA"/>
</dbReference>
<protein>
    <submittedName>
        <fullName evidence="4">Uncharacterized protein</fullName>
    </submittedName>
</protein>
<organism evidence="4 5">
    <name type="scientific">Edaphochlamys debaryana</name>
    <dbReference type="NCBI Taxonomy" id="47281"/>
    <lineage>
        <taxon>Eukaryota</taxon>
        <taxon>Viridiplantae</taxon>
        <taxon>Chlorophyta</taxon>
        <taxon>core chlorophytes</taxon>
        <taxon>Chlorophyceae</taxon>
        <taxon>CS clade</taxon>
        <taxon>Chlamydomonadales</taxon>
        <taxon>Chlamydomonadales incertae sedis</taxon>
        <taxon>Edaphochlamys</taxon>
    </lineage>
</organism>
<feature type="region of interest" description="Disordered" evidence="3">
    <location>
        <begin position="346"/>
        <end position="374"/>
    </location>
</feature>
<name>A0A835Y6H3_9CHLO</name>
<comment type="caution">
    <text evidence="4">The sequence shown here is derived from an EMBL/GenBank/DDBJ whole genome shotgun (WGS) entry which is preliminary data.</text>
</comment>
<dbReference type="AlphaFoldDB" id="A0A835Y6H3"/>
<keyword evidence="5" id="KW-1185">Reference proteome</keyword>
<accession>A0A835Y6H3</accession>
<dbReference type="OrthoDB" id="537200at2759"/>
<dbReference type="Proteomes" id="UP000612055">
    <property type="component" value="Unassembled WGS sequence"/>
</dbReference>
<feature type="region of interest" description="Disordered" evidence="3">
    <location>
        <begin position="102"/>
        <end position="225"/>
    </location>
</feature>